<accession>A0A953LK35</accession>
<proteinExistence type="predicted"/>
<dbReference type="AlphaFoldDB" id="A0A953LK35"/>
<feature type="domain" description="Nudix hydrolase" evidence="3">
    <location>
        <begin position="23"/>
        <end position="147"/>
    </location>
</feature>
<dbReference type="EMBL" id="PIUK01000089">
    <property type="protein sequence ID" value="MBY6276562.1"/>
    <property type="molecule type" value="Genomic_DNA"/>
</dbReference>
<name>A0A953LK35_SYMTR</name>
<gene>
    <name evidence="4" type="ORF">CWE10_10160</name>
</gene>
<dbReference type="InterPro" id="IPR015797">
    <property type="entry name" value="NUDIX_hydrolase-like_dom_sf"/>
</dbReference>
<organism evidence="4 5">
    <name type="scientific">Symbiobacterium thermophilum</name>
    <dbReference type="NCBI Taxonomy" id="2734"/>
    <lineage>
        <taxon>Bacteria</taxon>
        <taxon>Bacillati</taxon>
        <taxon>Bacillota</taxon>
        <taxon>Clostridia</taxon>
        <taxon>Eubacteriales</taxon>
        <taxon>Symbiobacteriaceae</taxon>
        <taxon>Symbiobacterium</taxon>
    </lineage>
</organism>
<dbReference type="PANTHER" id="PTHR43046">
    <property type="entry name" value="GDP-MANNOSE MANNOSYL HYDROLASE"/>
    <property type="match status" value="1"/>
</dbReference>
<dbReference type="Gene3D" id="3.90.79.10">
    <property type="entry name" value="Nucleoside Triphosphate Pyrophosphohydrolase"/>
    <property type="match status" value="1"/>
</dbReference>
<dbReference type="PROSITE" id="PS51462">
    <property type="entry name" value="NUDIX"/>
    <property type="match status" value="1"/>
</dbReference>
<reference evidence="4" key="1">
    <citation type="submission" date="2017-11" db="EMBL/GenBank/DDBJ databases">
        <title>Three new genomes from thermophilic consortium.</title>
        <authorList>
            <person name="Quaggio R."/>
            <person name="Amgarten D."/>
            <person name="Setubal J.C."/>
        </authorList>
    </citation>
    <scope>NUCLEOTIDE SEQUENCE</scope>
    <source>
        <strain evidence="4">ZCTH01-B2</strain>
    </source>
</reference>
<sequence length="150" mass="16423">MRLAAILRTVLAVGYDLFLKLNPRKVAAHAVICDDQGRVLALKSRYADVWLLPGGGLKPGEHLDEGLRRECLEELGAEVAVEALTGVYYVERSAAYVGVFRCRLDGQPIRLSHEHEVYDWVLPDQLPPAARAMAADALRPAGSPVVARLP</sequence>
<dbReference type="Proteomes" id="UP000732377">
    <property type="component" value="Unassembled WGS sequence"/>
</dbReference>
<evidence type="ECO:0000313" key="4">
    <source>
        <dbReference type="EMBL" id="MBY6276562.1"/>
    </source>
</evidence>
<dbReference type="InterPro" id="IPR000086">
    <property type="entry name" value="NUDIX_hydrolase_dom"/>
</dbReference>
<evidence type="ECO:0000259" key="3">
    <source>
        <dbReference type="PROSITE" id="PS51462"/>
    </source>
</evidence>
<dbReference type="GO" id="GO:0016787">
    <property type="term" value="F:hydrolase activity"/>
    <property type="evidence" value="ECO:0007669"/>
    <property type="project" value="UniProtKB-KW"/>
</dbReference>
<dbReference type="Pfam" id="PF00293">
    <property type="entry name" value="NUDIX"/>
    <property type="match status" value="1"/>
</dbReference>
<protein>
    <submittedName>
        <fullName evidence="4">NUDIX domain-containing protein</fullName>
    </submittedName>
</protein>
<evidence type="ECO:0000256" key="1">
    <source>
        <dbReference type="ARBA" id="ARBA00001946"/>
    </source>
</evidence>
<dbReference type="SUPFAM" id="SSF55811">
    <property type="entry name" value="Nudix"/>
    <property type="match status" value="1"/>
</dbReference>
<comment type="caution">
    <text evidence="4">The sequence shown here is derived from an EMBL/GenBank/DDBJ whole genome shotgun (WGS) entry which is preliminary data.</text>
</comment>
<evidence type="ECO:0000256" key="2">
    <source>
        <dbReference type="ARBA" id="ARBA00022801"/>
    </source>
</evidence>
<dbReference type="RefSeq" id="WP_011194314.1">
    <property type="nucleotide sequence ID" value="NZ_JACSIR010000147.1"/>
</dbReference>
<dbReference type="PANTHER" id="PTHR43046:SF2">
    <property type="entry name" value="8-OXO-DGTP DIPHOSPHATASE-RELATED"/>
    <property type="match status" value="1"/>
</dbReference>
<keyword evidence="2" id="KW-0378">Hydrolase</keyword>
<evidence type="ECO:0000313" key="5">
    <source>
        <dbReference type="Proteomes" id="UP000732377"/>
    </source>
</evidence>
<dbReference type="OMA" id="IFRCEFA"/>
<comment type="cofactor">
    <cofactor evidence="1">
        <name>Mg(2+)</name>
        <dbReference type="ChEBI" id="CHEBI:18420"/>
    </cofactor>
</comment>